<dbReference type="RefSeq" id="XP_033684233.1">
    <property type="nucleotide sequence ID" value="XM_033833321.1"/>
</dbReference>
<dbReference type="Proteomes" id="UP000800094">
    <property type="component" value="Unassembled WGS sequence"/>
</dbReference>
<reference evidence="2" key="1">
    <citation type="journal article" date="2020" name="Stud. Mycol.">
        <title>101 Dothideomycetes genomes: a test case for predicting lifestyles and emergence of pathogens.</title>
        <authorList>
            <person name="Haridas S."/>
            <person name="Albert R."/>
            <person name="Binder M."/>
            <person name="Bloem J."/>
            <person name="Labutti K."/>
            <person name="Salamov A."/>
            <person name="Andreopoulos B."/>
            <person name="Baker S."/>
            <person name="Barry K."/>
            <person name="Bills G."/>
            <person name="Bluhm B."/>
            <person name="Cannon C."/>
            <person name="Castanera R."/>
            <person name="Culley D."/>
            <person name="Daum C."/>
            <person name="Ezra D."/>
            <person name="Gonzalez J."/>
            <person name="Henrissat B."/>
            <person name="Kuo A."/>
            <person name="Liang C."/>
            <person name="Lipzen A."/>
            <person name="Lutzoni F."/>
            <person name="Magnuson J."/>
            <person name="Mondo S."/>
            <person name="Nolan M."/>
            <person name="Ohm R."/>
            <person name="Pangilinan J."/>
            <person name="Park H.-J."/>
            <person name="Ramirez L."/>
            <person name="Alfaro M."/>
            <person name="Sun H."/>
            <person name="Tritt A."/>
            <person name="Yoshinaga Y."/>
            <person name="Zwiers L.-H."/>
            <person name="Turgeon B."/>
            <person name="Goodwin S."/>
            <person name="Spatafora J."/>
            <person name="Crous P."/>
            <person name="Grigoriev I."/>
        </authorList>
    </citation>
    <scope>NUCLEOTIDE SEQUENCE</scope>
    <source>
        <strain evidence="2">CBS 122368</strain>
    </source>
</reference>
<dbReference type="EMBL" id="ML987195">
    <property type="protein sequence ID" value="KAF2249229.1"/>
    <property type="molecule type" value="Genomic_DNA"/>
</dbReference>
<evidence type="ECO:0000256" key="1">
    <source>
        <dbReference type="SAM" id="MobiDB-lite"/>
    </source>
</evidence>
<dbReference type="OrthoDB" id="4760831at2759"/>
<name>A0A6A6IG95_9PLEO</name>
<evidence type="ECO:0000313" key="2">
    <source>
        <dbReference type="EMBL" id="KAF2249229.1"/>
    </source>
</evidence>
<gene>
    <name evidence="2" type="ORF">BU26DRAFT_564887</name>
</gene>
<evidence type="ECO:0000313" key="3">
    <source>
        <dbReference type="Proteomes" id="UP000800094"/>
    </source>
</evidence>
<accession>A0A6A6IG95</accession>
<keyword evidence="3" id="KW-1185">Reference proteome</keyword>
<protein>
    <recommendedName>
        <fullName evidence="4">Caspase family p20 domain-containing protein</fullName>
    </recommendedName>
</protein>
<feature type="region of interest" description="Disordered" evidence="1">
    <location>
        <begin position="429"/>
        <end position="458"/>
    </location>
</feature>
<feature type="region of interest" description="Disordered" evidence="1">
    <location>
        <begin position="386"/>
        <end position="416"/>
    </location>
</feature>
<proteinExistence type="predicted"/>
<dbReference type="Gene3D" id="3.40.50.1460">
    <property type="match status" value="1"/>
</dbReference>
<dbReference type="AlphaFoldDB" id="A0A6A6IG95"/>
<organism evidence="2 3">
    <name type="scientific">Trematosphaeria pertusa</name>
    <dbReference type="NCBI Taxonomy" id="390896"/>
    <lineage>
        <taxon>Eukaryota</taxon>
        <taxon>Fungi</taxon>
        <taxon>Dikarya</taxon>
        <taxon>Ascomycota</taxon>
        <taxon>Pezizomycotina</taxon>
        <taxon>Dothideomycetes</taxon>
        <taxon>Pleosporomycetidae</taxon>
        <taxon>Pleosporales</taxon>
        <taxon>Massarineae</taxon>
        <taxon>Trematosphaeriaceae</taxon>
        <taxon>Trematosphaeria</taxon>
    </lineage>
</organism>
<dbReference type="GeneID" id="54586651"/>
<sequence>MALTLKSSNGMDGPAQLVVAQPIEPSQDLDELIKFRDIFDENMPSSRKPIRHDSTSVLLLSWDCEEEGFTDFDVREEVGQLEDVFRNDYGFNVERQVIKNGASPQLQMQMYLATFVLQHGKNHALLIVYYAGHGWHSSDRERSRDLGRPGFDLHPRQLEFREEPNPDNLVMWEVAEATLYQVKCDVLVIFDCCDAGSLQFRSASRAFEYLGACDKGKYTHRQSERSFTSGMTWALKKLRSEPFFTTATLRDKIKEWKHFPSGQQPVLFARFDLPEHIWISSMRKDVTPTPKRRRSSTAPESPELRDENCDFVDFRVFFNKHLTSEDAKLVANLMSPVVNSRKPPLNARHVSVLNKSTCQSRRTLGAHWRRAKRLVLAQRFVKQLSQDEGIDDSGPRKRPRDSFEGDDEEAFPGGGIIDMVQRPVTPISEARDSGTEAPPTLRIETGIQSPPKKRVRHDPVDVGEALIRDLESLEQNARLRPDLHGVLLPRIRTMKAALQESE</sequence>
<evidence type="ECO:0008006" key="4">
    <source>
        <dbReference type="Google" id="ProtNLM"/>
    </source>
</evidence>